<evidence type="ECO:0000256" key="1">
    <source>
        <dbReference type="SAM" id="MobiDB-lite"/>
    </source>
</evidence>
<evidence type="ECO:0000313" key="3">
    <source>
        <dbReference type="Proteomes" id="UP000035909"/>
    </source>
</evidence>
<sequence>MSFSEHLENYIKQRDQQQQQGQPLRHKYVVQDPTNQSLAREAMAQAQEDASRQATVESKQPHYRVNGRCMTQNEASAMEQLKPTSAPANPDRIAYIQQLRKNLKLRKPS</sequence>
<organism evidence="2 3">
    <name type="scientific">Photobacterium ganghwense</name>
    <dbReference type="NCBI Taxonomy" id="320778"/>
    <lineage>
        <taxon>Bacteria</taxon>
        <taxon>Pseudomonadati</taxon>
        <taxon>Pseudomonadota</taxon>
        <taxon>Gammaproteobacteria</taxon>
        <taxon>Vibrionales</taxon>
        <taxon>Vibrionaceae</taxon>
        <taxon>Photobacterium</taxon>
    </lineage>
</organism>
<comment type="caution">
    <text evidence="2">The sequence shown here is derived from an EMBL/GenBank/DDBJ whole genome shotgun (WGS) entry which is preliminary data.</text>
</comment>
<feature type="region of interest" description="Disordered" evidence="1">
    <location>
        <begin position="1"/>
        <end position="24"/>
    </location>
</feature>
<name>A0A0J1HAT0_9GAMM</name>
<feature type="compositionally biased region" description="Basic and acidic residues" evidence="1">
    <location>
        <begin position="1"/>
        <end position="15"/>
    </location>
</feature>
<accession>A0A0J1HAT0</accession>
<gene>
    <name evidence="2" type="ORF">ABT57_13105</name>
</gene>
<protein>
    <submittedName>
        <fullName evidence="2">Uncharacterized protein</fullName>
    </submittedName>
</protein>
<dbReference type="EMBL" id="LDOU01000013">
    <property type="protein sequence ID" value="KLV08744.1"/>
    <property type="molecule type" value="Genomic_DNA"/>
</dbReference>
<reference evidence="2 3" key="1">
    <citation type="submission" date="2015-05" db="EMBL/GenBank/DDBJ databases">
        <title>Photobacterium galathea sp. nov.</title>
        <authorList>
            <person name="Machado H."/>
            <person name="Gram L."/>
        </authorList>
    </citation>
    <scope>NUCLEOTIDE SEQUENCE [LARGE SCALE GENOMIC DNA]</scope>
    <source>
        <strain evidence="2 3">DSM 22954</strain>
    </source>
</reference>
<dbReference type="Proteomes" id="UP000035909">
    <property type="component" value="Unassembled WGS sequence"/>
</dbReference>
<evidence type="ECO:0000313" key="2">
    <source>
        <dbReference type="EMBL" id="KLV08744.1"/>
    </source>
</evidence>
<proteinExistence type="predicted"/>
<dbReference type="RefSeq" id="WP_047885670.1">
    <property type="nucleotide sequence ID" value="NZ_CP071325.1"/>
</dbReference>
<keyword evidence="3" id="KW-1185">Reference proteome</keyword>
<feature type="region of interest" description="Disordered" evidence="1">
    <location>
        <begin position="38"/>
        <end position="65"/>
    </location>
</feature>
<dbReference type="AlphaFoldDB" id="A0A0J1HAT0"/>
<dbReference type="OrthoDB" id="5827117at2"/>
<dbReference type="PATRIC" id="fig|320778.3.peg.2858"/>